<dbReference type="PANTHER" id="PTHR48080">
    <property type="entry name" value="D-GALACTONATE DEHYDRATASE-RELATED"/>
    <property type="match status" value="1"/>
</dbReference>
<dbReference type="InterPro" id="IPR029065">
    <property type="entry name" value="Enolase_C-like"/>
</dbReference>
<evidence type="ECO:0000259" key="1">
    <source>
        <dbReference type="SMART" id="SM00922"/>
    </source>
</evidence>
<gene>
    <name evidence="2" type="primary">gci_5</name>
    <name evidence="2" type="ORF">SCARR_04773</name>
</gene>
<dbReference type="InterPro" id="IPR013342">
    <property type="entry name" value="Mandelate_racemase_C"/>
</dbReference>
<dbReference type="Gene3D" id="3.30.390.10">
    <property type="entry name" value="Enolase-like, N-terminal domain"/>
    <property type="match status" value="1"/>
</dbReference>
<evidence type="ECO:0000313" key="3">
    <source>
        <dbReference type="Proteomes" id="UP000346198"/>
    </source>
</evidence>
<dbReference type="CDD" id="cd03316">
    <property type="entry name" value="MR_like"/>
    <property type="match status" value="1"/>
</dbReference>
<evidence type="ECO:0000313" key="2">
    <source>
        <dbReference type="EMBL" id="VGO22678.1"/>
    </source>
</evidence>
<dbReference type="EMBL" id="CAAHFH010000002">
    <property type="protein sequence ID" value="VGO22678.1"/>
    <property type="molecule type" value="Genomic_DNA"/>
</dbReference>
<dbReference type="Gene3D" id="3.20.20.120">
    <property type="entry name" value="Enolase-like C-terminal domain"/>
    <property type="match status" value="1"/>
</dbReference>
<dbReference type="SMART" id="SM00922">
    <property type="entry name" value="MR_MLE"/>
    <property type="match status" value="1"/>
</dbReference>
<protein>
    <submittedName>
        <fullName evidence="2">D-galactarolactone cycloisomerase</fullName>
    </submittedName>
</protein>
<dbReference type="AlphaFoldDB" id="A0A6C2UR18"/>
<dbReference type="RefSeq" id="WP_136064220.1">
    <property type="nucleotide sequence ID" value="NZ_CAAHFH010000002.1"/>
</dbReference>
<dbReference type="Pfam" id="PF13378">
    <property type="entry name" value="MR_MLE_C"/>
    <property type="match status" value="1"/>
</dbReference>
<reference evidence="2 3" key="1">
    <citation type="submission" date="2019-04" db="EMBL/GenBank/DDBJ databases">
        <authorList>
            <person name="Van Vliet M D."/>
        </authorList>
    </citation>
    <scope>NUCLEOTIDE SEQUENCE [LARGE SCALE GENOMIC DNA]</scope>
    <source>
        <strain evidence="2 3">F21</strain>
    </source>
</reference>
<sequence length="373" mass="41531">MKIVDIKTYTLQTKLDGPFEWPTGRAYGRSCGVIKITTDDGIVGWGPGPDNIAGYEEKVKGVLLGRNPEHTWAIARDLKLGGWGFTSKAVQGAVDVALYDIRGKAVGKPIHDILGGALRHKIPTYSCVGYYPVPNENEMEWLRSEVQPRIDKGFKAFKMKTGGRDFAFDLERVDMVLDMIGPDRRLAIDATTGYTYAEARIVCHEMEKRNISWFEDPIPMEDIHGYKRLSDEFRLPISAHYAGDFNPDLCDEVIRMRAASIVHPSIEGGGGYSGAFPMMGKTALQGIIYEPSCWSTHLHMLATLHLLAIMPPLTLHMRDRPVSLEWDSTLNPLRSDSLLKTPLALNDEGTIDLPMEPGLGIDIDEAKIEKYAV</sequence>
<dbReference type="InterPro" id="IPR034593">
    <property type="entry name" value="DgoD-like"/>
</dbReference>
<accession>A0A6C2UR18</accession>
<dbReference type="SUPFAM" id="SSF51604">
    <property type="entry name" value="Enolase C-terminal domain-like"/>
    <property type="match status" value="1"/>
</dbReference>
<dbReference type="SUPFAM" id="SSF54826">
    <property type="entry name" value="Enolase N-terminal domain-like"/>
    <property type="match status" value="1"/>
</dbReference>
<dbReference type="InterPro" id="IPR036849">
    <property type="entry name" value="Enolase-like_C_sf"/>
</dbReference>
<proteinExistence type="predicted"/>
<keyword evidence="2" id="KW-0413">Isomerase</keyword>
<dbReference type="GO" id="GO:0016853">
    <property type="term" value="F:isomerase activity"/>
    <property type="evidence" value="ECO:0007669"/>
    <property type="project" value="UniProtKB-KW"/>
</dbReference>
<keyword evidence="3" id="KW-1185">Reference proteome</keyword>
<feature type="domain" description="Mandelate racemase/muconate lactonizing enzyme C-terminal" evidence="1">
    <location>
        <begin position="139"/>
        <end position="236"/>
    </location>
</feature>
<organism evidence="2 3">
    <name type="scientific">Pontiella sulfatireligans</name>
    <dbReference type="NCBI Taxonomy" id="2750658"/>
    <lineage>
        <taxon>Bacteria</taxon>
        <taxon>Pseudomonadati</taxon>
        <taxon>Kiritimatiellota</taxon>
        <taxon>Kiritimatiellia</taxon>
        <taxon>Kiritimatiellales</taxon>
        <taxon>Pontiellaceae</taxon>
        <taxon>Pontiella</taxon>
    </lineage>
</organism>
<dbReference type="Pfam" id="PF02746">
    <property type="entry name" value="MR_MLE_N"/>
    <property type="match status" value="1"/>
</dbReference>
<name>A0A6C2UR18_9BACT</name>
<dbReference type="Proteomes" id="UP000346198">
    <property type="component" value="Unassembled WGS sequence"/>
</dbReference>
<dbReference type="InterPro" id="IPR029017">
    <property type="entry name" value="Enolase-like_N"/>
</dbReference>
<dbReference type="InterPro" id="IPR013341">
    <property type="entry name" value="Mandelate_racemase_N_dom"/>
</dbReference>